<feature type="compositionally biased region" description="Basic and acidic residues" evidence="1">
    <location>
        <begin position="55"/>
        <end position="64"/>
    </location>
</feature>
<evidence type="ECO:0000313" key="2">
    <source>
        <dbReference type="EMBL" id="GAA2661814.1"/>
    </source>
</evidence>
<feature type="compositionally biased region" description="Basic and acidic residues" evidence="1">
    <location>
        <begin position="25"/>
        <end position="36"/>
    </location>
</feature>
<feature type="region of interest" description="Disordered" evidence="1">
    <location>
        <begin position="1"/>
        <end position="64"/>
    </location>
</feature>
<dbReference type="Proteomes" id="UP001501666">
    <property type="component" value="Unassembled WGS sequence"/>
</dbReference>
<proteinExistence type="predicted"/>
<sequence length="64" mass="6933">MRLRPPTEPNDFVGRESDVDAPPGRADRGPGEREQAAGRPALTYTGARSAQVTRPHGDRLSTHP</sequence>
<gene>
    <name evidence="2" type="ORF">GCM10010412_035060</name>
</gene>
<name>A0ABN3RVE7_9ACTN</name>
<reference evidence="2 3" key="1">
    <citation type="journal article" date="2019" name="Int. J. Syst. Evol. Microbiol.">
        <title>The Global Catalogue of Microorganisms (GCM) 10K type strain sequencing project: providing services to taxonomists for standard genome sequencing and annotation.</title>
        <authorList>
            <consortium name="The Broad Institute Genomics Platform"/>
            <consortium name="The Broad Institute Genome Sequencing Center for Infectious Disease"/>
            <person name="Wu L."/>
            <person name="Ma J."/>
        </authorList>
    </citation>
    <scope>NUCLEOTIDE SEQUENCE [LARGE SCALE GENOMIC DNA]</scope>
    <source>
        <strain evidence="2 3">JCM 6835</strain>
    </source>
</reference>
<keyword evidence="3" id="KW-1185">Reference proteome</keyword>
<evidence type="ECO:0000256" key="1">
    <source>
        <dbReference type="SAM" id="MobiDB-lite"/>
    </source>
</evidence>
<evidence type="ECO:0000313" key="3">
    <source>
        <dbReference type="Proteomes" id="UP001501666"/>
    </source>
</evidence>
<accession>A0ABN3RVE7</accession>
<organism evidence="2 3">
    <name type="scientific">Nonomuraea recticatena</name>
    <dbReference type="NCBI Taxonomy" id="46178"/>
    <lineage>
        <taxon>Bacteria</taxon>
        <taxon>Bacillati</taxon>
        <taxon>Actinomycetota</taxon>
        <taxon>Actinomycetes</taxon>
        <taxon>Streptosporangiales</taxon>
        <taxon>Streptosporangiaceae</taxon>
        <taxon>Nonomuraea</taxon>
    </lineage>
</organism>
<dbReference type="EMBL" id="BAAATE010000008">
    <property type="protein sequence ID" value="GAA2661814.1"/>
    <property type="molecule type" value="Genomic_DNA"/>
</dbReference>
<protein>
    <submittedName>
        <fullName evidence="2">Uncharacterized protein</fullName>
    </submittedName>
</protein>
<comment type="caution">
    <text evidence="2">The sequence shown here is derived from an EMBL/GenBank/DDBJ whole genome shotgun (WGS) entry which is preliminary data.</text>
</comment>